<gene>
    <name evidence="2" type="ORF">IV203_035928</name>
</gene>
<name>A0A9K3LEB0_9STRA</name>
<dbReference type="PANTHER" id="PTHR36513:SF1">
    <property type="entry name" value="TRANSMEMBRANE PROTEIN"/>
    <property type="match status" value="1"/>
</dbReference>
<feature type="transmembrane region" description="Helical" evidence="1">
    <location>
        <begin position="110"/>
        <end position="131"/>
    </location>
</feature>
<dbReference type="PANTHER" id="PTHR36513">
    <property type="entry name" value="ABC TRANSMEMBRANE TYPE-1 DOMAIN-CONTAINING PROTEIN"/>
    <property type="match status" value="1"/>
</dbReference>
<proteinExistence type="predicted"/>
<evidence type="ECO:0000313" key="3">
    <source>
        <dbReference type="Proteomes" id="UP000693970"/>
    </source>
</evidence>
<reference evidence="2" key="1">
    <citation type="journal article" date="2021" name="Sci. Rep.">
        <title>Diploid genomic architecture of Nitzschia inconspicua, an elite biomass production diatom.</title>
        <authorList>
            <person name="Oliver A."/>
            <person name="Podell S."/>
            <person name="Pinowska A."/>
            <person name="Traller J.C."/>
            <person name="Smith S.R."/>
            <person name="McClure R."/>
            <person name="Beliaev A."/>
            <person name="Bohutskyi P."/>
            <person name="Hill E.A."/>
            <person name="Rabines A."/>
            <person name="Zheng H."/>
            <person name="Allen L.Z."/>
            <person name="Kuo A."/>
            <person name="Grigoriev I.V."/>
            <person name="Allen A.E."/>
            <person name="Hazlebeck D."/>
            <person name="Allen E.E."/>
        </authorList>
    </citation>
    <scope>NUCLEOTIDE SEQUENCE</scope>
    <source>
        <strain evidence="2">Hildebrandi</strain>
    </source>
</reference>
<evidence type="ECO:0000256" key="1">
    <source>
        <dbReference type="SAM" id="Phobius"/>
    </source>
</evidence>
<keyword evidence="2" id="KW-0378">Hydrolase</keyword>
<keyword evidence="3" id="KW-1185">Reference proteome</keyword>
<dbReference type="AlphaFoldDB" id="A0A9K3LEB0"/>
<accession>A0A9K3LEB0</accession>
<feature type="transmembrane region" description="Helical" evidence="1">
    <location>
        <begin position="169"/>
        <end position="194"/>
    </location>
</feature>
<organism evidence="2 3">
    <name type="scientific">Nitzschia inconspicua</name>
    <dbReference type="NCBI Taxonomy" id="303405"/>
    <lineage>
        <taxon>Eukaryota</taxon>
        <taxon>Sar</taxon>
        <taxon>Stramenopiles</taxon>
        <taxon>Ochrophyta</taxon>
        <taxon>Bacillariophyta</taxon>
        <taxon>Bacillariophyceae</taxon>
        <taxon>Bacillariophycidae</taxon>
        <taxon>Bacillariales</taxon>
        <taxon>Bacillariaceae</taxon>
        <taxon>Nitzschia</taxon>
    </lineage>
</organism>
<keyword evidence="1" id="KW-0472">Membrane</keyword>
<sequence>MHIEDGAVLVVGDSSITTSQEQNHNESSLRNCKTTGIHRTKSVWKSAQAGSVTPVQEQVFLTMTLRKLDRALTGTKSRNTSYEFAALAVMLVLIYSAGSLSQESFNTETFVSLSFNQVILIGVWLFVANLVTSVFKESKFIELLYWMVVYLPLLSIVADFVFFRGDRPIPIITILLIVAEVTAVTLFLCIYYVYPNVINSAWFRRNGRVSFFFGVRSVSNWTMTYKRKKGRYGFGSRQTCKYSGETNEHGEPHGFGRWFDDAFDGEVLTGSWRNGVPVAPFVSRKYGNGDAFRAVRVAYVKASDDVFDGTKWWPTNELPMQIGMASVECSVSGSFYNELPRAENMFEPRPYEITISIQELLSDLPHIHEQASLQTLYIRSDDPRGVQVENHVYAANGRTVQEVDEIRIKVKKGRSLHSRESIIQEFMPISPYFGEEKIMVRHDKSTEDSDGDDDNWNVETAVQSYQKGSSAVDVENQNSVDSHDQAGIKMKAAKFILKVDGWIPSNSKDVLVFVPGFNCSLKEALENFGQLIAMTKLDSHVHPILYNWPCGQVLTYHSASRASLSKRNLENFCKFLKGLQHAGVKNVHLMSHSMGVQTLVGSMVDKPDGSRSECSMCFHLATDCDDVKPDEASSADSKVDDESLLLCRTITLLNPDFPLVPFQEHAFRSIRRICKTVTVVGDKNDGALFFSQTVNGLAVRYGYRQPYELLPNDGNKKSLKELLTVGKCIDSLYFSEDVAERRGVVGHDYLRFRENAPVLLREEAQGKLWMDLDVIDTTGLDTNIADIRHSAYNLNPSLLRDLEELVSTGKRAIDRSLLYREGNVFSYCNAPSFVSM</sequence>
<evidence type="ECO:0000313" key="2">
    <source>
        <dbReference type="EMBL" id="KAG7360829.1"/>
    </source>
</evidence>
<reference evidence="2" key="2">
    <citation type="submission" date="2021-04" db="EMBL/GenBank/DDBJ databases">
        <authorList>
            <person name="Podell S."/>
        </authorList>
    </citation>
    <scope>NUCLEOTIDE SEQUENCE</scope>
    <source>
        <strain evidence="2">Hildebrandi</strain>
    </source>
</reference>
<dbReference type="GO" id="GO:0016787">
    <property type="term" value="F:hydrolase activity"/>
    <property type="evidence" value="ECO:0007669"/>
    <property type="project" value="UniProtKB-KW"/>
</dbReference>
<feature type="transmembrane region" description="Helical" evidence="1">
    <location>
        <begin position="80"/>
        <end position="98"/>
    </location>
</feature>
<keyword evidence="1" id="KW-1133">Transmembrane helix</keyword>
<protein>
    <submittedName>
        <fullName evidence="2">Alpha/beta fold family hydrolase</fullName>
    </submittedName>
</protein>
<dbReference type="Proteomes" id="UP000693970">
    <property type="component" value="Unassembled WGS sequence"/>
</dbReference>
<dbReference type="InterPro" id="IPR010297">
    <property type="entry name" value="DUF900_hydrolase"/>
</dbReference>
<feature type="transmembrane region" description="Helical" evidence="1">
    <location>
        <begin position="143"/>
        <end position="163"/>
    </location>
</feature>
<comment type="caution">
    <text evidence="2">The sequence shown here is derived from an EMBL/GenBank/DDBJ whole genome shotgun (WGS) entry which is preliminary data.</text>
</comment>
<dbReference type="EMBL" id="JAGRRH010000013">
    <property type="protein sequence ID" value="KAG7360829.1"/>
    <property type="molecule type" value="Genomic_DNA"/>
</dbReference>
<dbReference type="Pfam" id="PF05990">
    <property type="entry name" value="DUF900"/>
    <property type="match status" value="1"/>
</dbReference>
<keyword evidence="1" id="KW-0812">Transmembrane</keyword>
<dbReference type="OrthoDB" id="10251508at2759"/>